<gene>
    <name evidence="2" type="primary">20342407</name>
    <name evidence="1" type="ORF">GGTG_01949</name>
</gene>
<name>J3NL08_GAET3</name>
<dbReference type="VEuPathDB" id="FungiDB:GGTG_01949"/>
<evidence type="ECO:0000313" key="1">
    <source>
        <dbReference type="EMBL" id="EJT81975.1"/>
    </source>
</evidence>
<protein>
    <submittedName>
        <fullName evidence="1 2">Uncharacterized protein</fullName>
    </submittedName>
</protein>
<dbReference type="GeneID" id="20342407"/>
<dbReference type="Proteomes" id="UP000006039">
    <property type="component" value="Unassembled WGS sequence"/>
</dbReference>
<reference evidence="3" key="1">
    <citation type="submission" date="2010-07" db="EMBL/GenBank/DDBJ databases">
        <title>The genome sequence of Gaeumannomyces graminis var. tritici strain R3-111a-1.</title>
        <authorList>
            <consortium name="The Broad Institute Genome Sequencing Platform"/>
            <person name="Ma L.-J."/>
            <person name="Dead R."/>
            <person name="Young S."/>
            <person name="Zeng Q."/>
            <person name="Koehrsen M."/>
            <person name="Alvarado L."/>
            <person name="Berlin A."/>
            <person name="Chapman S.B."/>
            <person name="Chen Z."/>
            <person name="Freedman E."/>
            <person name="Gellesch M."/>
            <person name="Goldberg J."/>
            <person name="Griggs A."/>
            <person name="Gujja S."/>
            <person name="Heilman E.R."/>
            <person name="Heiman D."/>
            <person name="Hepburn T."/>
            <person name="Howarth C."/>
            <person name="Jen D."/>
            <person name="Larson L."/>
            <person name="Mehta T."/>
            <person name="Neiman D."/>
            <person name="Pearson M."/>
            <person name="Roberts A."/>
            <person name="Saif S."/>
            <person name="Shea T."/>
            <person name="Shenoy N."/>
            <person name="Sisk P."/>
            <person name="Stolte C."/>
            <person name="Sykes S."/>
            <person name="Walk T."/>
            <person name="White J."/>
            <person name="Yandava C."/>
            <person name="Haas B."/>
            <person name="Nusbaum C."/>
            <person name="Birren B."/>
        </authorList>
    </citation>
    <scope>NUCLEOTIDE SEQUENCE [LARGE SCALE GENOMIC DNA]</scope>
    <source>
        <strain evidence="3">R3-111a-1</strain>
    </source>
</reference>
<accession>J3NL08</accession>
<reference evidence="2" key="4">
    <citation type="journal article" date="2015" name="G3 (Bethesda)">
        <title>Genome sequences of three phytopathogenic species of the Magnaporthaceae family of fungi.</title>
        <authorList>
            <person name="Okagaki L.H."/>
            <person name="Nunes C.C."/>
            <person name="Sailsbery J."/>
            <person name="Clay B."/>
            <person name="Brown D."/>
            <person name="John T."/>
            <person name="Oh Y."/>
            <person name="Young N."/>
            <person name="Fitzgerald M."/>
            <person name="Haas B.J."/>
            <person name="Zeng Q."/>
            <person name="Young S."/>
            <person name="Adiconis X."/>
            <person name="Fan L."/>
            <person name="Levin J.Z."/>
            <person name="Mitchell T.K."/>
            <person name="Okubara P.A."/>
            <person name="Farman M.L."/>
            <person name="Kohn L.M."/>
            <person name="Birren B."/>
            <person name="Ma L.-J."/>
            <person name="Dean R.A."/>
        </authorList>
    </citation>
    <scope>NUCLEOTIDE SEQUENCE</scope>
    <source>
        <strain evidence="2">R3-111a-1</strain>
    </source>
</reference>
<proteinExistence type="predicted"/>
<reference evidence="1" key="2">
    <citation type="submission" date="2010-07" db="EMBL/GenBank/DDBJ databases">
        <authorList>
            <consortium name="The Broad Institute Genome Sequencing Platform"/>
            <consortium name="Broad Institute Genome Sequencing Center for Infectious Disease"/>
            <person name="Ma L.-J."/>
            <person name="Dead R."/>
            <person name="Young S."/>
            <person name="Zeng Q."/>
            <person name="Koehrsen M."/>
            <person name="Alvarado L."/>
            <person name="Berlin A."/>
            <person name="Chapman S.B."/>
            <person name="Chen Z."/>
            <person name="Freedman E."/>
            <person name="Gellesch M."/>
            <person name="Goldberg J."/>
            <person name="Griggs A."/>
            <person name="Gujja S."/>
            <person name="Heilman E.R."/>
            <person name="Heiman D."/>
            <person name="Hepburn T."/>
            <person name="Howarth C."/>
            <person name="Jen D."/>
            <person name="Larson L."/>
            <person name="Mehta T."/>
            <person name="Neiman D."/>
            <person name="Pearson M."/>
            <person name="Roberts A."/>
            <person name="Saif S."/>
            <person name="Shea T."/>
            <person name="Shenoy N."/>
            <person name="Sisk P."/>
            <person name="Stolte C."/>
            <person name="Sykes S."/>
            <person name="Walk T."/>
            <person name="White J."/>
            <person name="Yandava C."/>
            <person name="Haas B."/>
            <person name="Nusbaum C."/>
            <person name="Birren B."/>
        </authorList>
    </citation>
    <scope>NUCLEOTIDE SEQUENCE</scope>
    <source>
        <strain evidence="1">R3-111a-1</strain>
    </source>
</reference>
<dbReference type="AlphaFoldDB" id="J3NL08"/>
<reference evidence="1" key="3">
    <citation type="submission" date="2010-09" db="EMBL/GenBank/DDBJ databases">
        <title>Annotation of Gaeumannomyces graminis var. tritici R3-111a-1.</title>
        <authorList>
            <consortium name="The Broad Institute Genome Sequencing Platform"/>
            <person name="Ma L.-J."/>
            <person name="Dead R."/>
            <person name="Young S.K."/>
            <person name="Zeng Q."/>
            <person name="Gargeya S."/>
            <person name="Fitzgerald M."/>
            <person name="Haas B."/>
            <person name="Abouelleil A."/>
            <person name="Alvarado L."/>
            <person name="Arachchi H.M."/>
            <person name="Berlin A."/>
            <person name="Brown A."/>
            <person name="Chapman S.B."/>
            <person name="Chen Z."/>
            <person name="Dunbar C."/>
            <person name="Freedman E."/>
            <person name="Gearin G."/>
            <person name="Gellesch M."/>
            <person name="Goldberg J."/>
            <person name="Griggs A."/>
            <person name="Gujja S."/>
            <person name="Heiman D."/>
            <person name="Howarth C."/>
            <person name="Larson L."/>
            <person name="Lui A."/>
            <person name="MacDonald P.J.P."/>
            <person name="Mehta T."/>
            <person name="Montmayeur A."/>
            <person name="Murphy C."/>
            <person name="Neiman D."/>
            <person name="Pearson M."/>
            <person name="Priest M."/>
            <person name="Roberts A."/>
            <person name="Saif S."/>
            <person name="Shea T."/>
            <person name="Shenoy N."/>
            <person name="Sisk P."/>
            <person name="Stolte C."/>
            <person name="Sykes S."/>
            <person name="Yandava C."/>
            <person name="Wortman J."/>
            <person name="Nusbaum C."/>
            <person name="Birren B."/>
        </authorList>
    </citation>
    <scope>NUCLEOTIDE SEQUENCE</scope>
    <source>
        <strain evidence="1">R3-111a-1</strain>
    </source>
</reference>
<organism evidence="1">
    <name type="scientific">Gaeumannomyces tritici (strain R3-111a-1)</name>
    <name type="common">Wheat and barley take-all root rot fungus</name>
    <name type="synonym">Gaeumannomyces graminis var. tritici</name>
    <dbReference type="NCBI Taxonomy" id="644352"/>
    <lineage>
        <taxon>Eukaryota</taxon>
        <taxon>Fungi</taxon>
        <taxon>Dikarya</taxon>
        <taxon>Ascomycota</taxon>
        <taxon>Pezizomycotina</taxon>
        <taxon>Sordariomycetes</taxon>
        <taxon>Sordariomycetidae</taxon>
        <taxon>Magnaporthales</taxon>
        <taxon>Magnaporthaceae</taxon>
        <taxon>Gaeumannomyces</taxon>
    </lineage>
</organism>
<reference evidence="2" key="5">
    <citation type="submission" date="2018-04" db="UniProtKB">
        <authorList>
            <consortium name="EnsemblFungi"/>
        </authorList>
    </citation>
    <scope>IDENTIFICATION</scope>
    <source>
        <strain evidence="2">R3-111a-1</strain>
    </source>
</reference>
<sequence>MGTRKPTPPPLCRVKTCVCSLTLAHSTANHDLPRPGRSNAVRVAGVVTAPAAPGHELSRTAGGTELVCDAGRFRVRRHGHGASFLWANAGMMLGAGDQQGSGSTTA</sequence>
<dbReference type="HOGENOM" id="CLU_2223453_0_0_1"/>
<dbReference type="RefSeq" id="XP_009217984.1">
    <property type="nucleotide sequence ID" value="XM_009219720.1"/>
</dbReference>
<dbReference type="EMBL" id="GL385395">
    <property type="protein sequence ID" value="EJT81975.1"/>
    <property type="molecule type" value="Genomic_DNA"/>
</dbReference>
<keyword evidence="3" id="KW-1185">Reference proteome</keyword>
<evidence type="ECO:0000313" key="2">
    <source>
        <dbReference type="EnsemblFungi" id="EJT81975"/>
    </source>
</evidence>
<dbReference type="EnsemblFungi" id="EJT81975">
    <property type="protein sequence ID" value="EJT81975"/>
    <property type="gene ID" value="GGTG_01949"/>
</dbReference>
<evidence type="ECO:0000313" key="3">
    <source>
        <dbReference type="Proteomes" id="UP000006039"/>
    </source>
</evidence>